<sequence>MRIFYPFLIVLIFFTGISQAQTFTRMQSWGLDFESIFWIDENRGVIVGERLIAYTEDGGLSWKEVLQEFDFRFNDVILLNENLGIAVGEGGRIFRTSDGGKSWAAMQSGTDKDLLGLEKTGENQLLAVGQDGLLLQSTDSGQSWSSQNAGFTTQLNQIAFQENGLGLICGNQGWVAKTQNGGASWEVLSTGITENLNTIEIDPSGRIYTAGEGGTILYSLDTGKTWTKVLSPVAVDFHQLAISPMDQRIVVITGAENTVIRSTNSGQTFSRINTPTQGVGRTIRSLSFKPQLGVAYAVGQDGFSIFSNNSGGSWAFRMAGVRNNFKSVDFKNANFGFVAGEKGQVFVSSNGFTTLINRSLPEQTDLLSMDFWNTGFGYVSSSEGKMYRTSNTGSAWVNVSAQTPESILGFYLFAPSVLYVTGTNGYMARSFDSGVTWDDNIATNTEEDLKDITYFDFQVGFAIGNKGQISWSFGGNEWENLPKLTDEDLNALAKLDSNTAVIVGNKGVFLKSFDKARTWERFPFPQEVDLLSVDFWDTNLGFVSGKNGKTFQTKDGGATWFEINSETLRDLNSINYGDPDNIYAVGEDGTILRYSCVPPGDLGEVLGSVSTCLGLSTYTIPDSPQAGSEIIWRVDGGEITSGQGTNTIEVNWTLPGRNAVLVSRVNFCGAGETSFLEVQVSEIPSNNTPVTGMGAVCLEEVTTYSLPNRAGVNYTWTVTGGELISGQGTNEIQVRWTSPGLQSLFIVQENFCGKSGELSTPVQVSTKPGLPAEIQGEALVGLGEQSYEIPTLPGLDYRWTVSGGGRILSGQGTGRIQVAWESEGDFELSVEAQNACNFGPKRVLPVKVNIITGNELNTGAGNLKIYPNPSFTGNITLESEQLDQWTSVEFFTSSGQRIREKSIQKGDTFISADGLPKGLILIQLTGPKGVIQKKVLIL</sequence>
<organism evidence="5 6">
    <name type="scientific">Algoriphagus taiwanensis</name>
    <dbReference type="NCBI Taxonomy" id="1445656"/>
    <lineage>
        <taxon>Bacteria</taxon>
        <taxon>Pseudomonadati</taxon>
        <taxon>Bacteroidota</taxon>
        <taxon>Cytophagia</taxon>
        <taxon>Cytophagales</taxon>
        <taxon>Cyclobacteriaceae</taxon>
        <taxon>Algoriphagus</taxon>
    </lineage>
</organism>
<protein>
    <recommendedName>
        <fullName evidence="7">Por secretion system C-terminal sorting domain-containing protein</fullName>
    </recommendedName>
</protein>
<dbReference type="InterPro" id="IPR028203">
    <property type="entry name" value="PSII_CF48-like_dom"/>
</dbReference>
<evidence type="ECO:0000256" key="2">
    <source>
        <dbReference type="ARBA" id="ARBA00023276"/>
    </source>
</evidence>
<dbReference type="Proteomes" id="UP001307705">
    <property type="component" value="Unassembled WGS sequence"/>
</dbReference>
<evidence type="ECO:0000256" key="1">
    <source>
        <dbReference type="ARBA" id="ARBA00022531"/>
    </source>
</evidence>
<dbReference type="EMBL" id="BTPE01000007">
    <property type="protein sequence ID" value="GMQ34065.1"/>
    <property type="molecule type" value="Genomic_DNA"/>
</dbReference>
<accession>A0ABQ6Q359</accession>
<feature type="domain" description="PKD-like" evidence="4">
    <location>
        <begin position="771"/>
        <end position="845"/>
    </location>
</feature>
<keyword evidence="1" id="KW-0602">Photosynthesis</keyword>
<dbReference type="InterPro" id="IPR015943">
    <property type="entry name" value="WD40/YVTN_repeat-like_dom_sf"/>
</dbReference>
<dbReference type="NCBIfam" id="TIGR04183">
    <property type="entry name" value="Por_Secre_tail"/>
    <property type="match status" value="1"/>
</dbReference>
<proteinExistence type="predicted"/>
<feature type="domain" description="Photosynthesis system II assembly factor Ycf48/Hcf136-like" evidence="3">
    <location>
        <begin position="37"/>
        <end position="303"/>
    </location>
</feature>
<reference evidence="5 6" key="1">
    <citation type="submission" date="2023-08" db="EMBL/GenBank/DDBJ databases">
        <title>Draft genome sequence of Algoriphagus taiwanensis.</title>
        <authorList>
            <person name="Takatani N."/>
            <person name="Hosokawa M."/>
            <person name="Sawabe T."/>
        </authorList>
    </citation>
    <scope>NUCLEOTIDE SEQUENCE [LARGE SCALE GENOMIC DNA]</scope>
    <source>
        <strain evidence="5 6">JCM 19755</strain>
    </source>
</reference>
<dbReference type="InterPro" id="IPR026444">
    <property type="entry name" value="Secre_tail"/>
</dbReference>
<dbReference type="SUPFAM" id="SSF110296">
    <property type="entry name" value="Oligoxyloglucan reducing end-specific cellobiohydrolase"/>
    <property type="match status" value="3"/>
</dbReference>
<evidence type="ECO:0000313" key="6">
    <source>
        <dbReference type="Proteomes" id="UP001307705"/>
    </source>
</evidence>
<feature type="domain" description="PKD-like" evidence="4">
    <location>
        <begin position="686"/>
        <end position="759"/>
    </location>
</feature>
<feature type="domain" description="PKD-like" evidence="4">
    <location>
        <begin position="602"/>
        <end position="678"/>
    </location>
</feature>
<evidence type="ECO:0000259" key="4">
    <source>
        <dbReference type="Pfam" id="PF19408"/>
    </source>
</evidence>
<evidence type="ECO:0000313" key="5">
    <source>
        <dbReference type="EMBL" id="GMQ34065.1"/>
    </source>
</evidence>
<dbReference type="PANTHER" id="PTHR47199:SF2">
    <property type="entry name" value="PHOTOSYSTEM II STABILITY_ASSEMBLY FACTOR HCF136, CHLOROPLASTIC"/>
    <property type="match status" value="1"/>
</dbReference>
<comment type="caution">
    <text evidence="5">The sequence shown here is derived from an EMBL/GenBank/DDBJ whole genome shotgun (WGS) entry which is preliminary data.</text>
</comment>
<keyword evidence="2" id="KW-0604">Photosystem II</keyword>
<dbReference type="Pfam" id="PF19408">
    <property type="entry name" value="PKD_6"/>
    <property type="match status" value="3"/>
</dbReference>
<dbReference type="RefSeq" id="WP_338228897.1">
    <property type="nucleotide sequence ID" value="NZ_BTPE01000007.1"/>
</dbReference>
<dbReference type="PANTHER" id="PTHR47199">
    <property type="entry name" value="PHOTOSYSTEM II STABILITY/ASSEMBLY FACTOR HCF136, CHLOROPLASTIC"/>
    <property type="match status" value="1"/>
</dbReference>
<evidence type="ECO:0008006" key="7">
    <source>
        <dbReference type="Google" id="ProtNLM"/>
    </source>
</evidence>
<dbReference type="InterPro" id="IPR045829">
    <property type="entry name" value="PKD_6"/>
</dbReference>
<dbReference type="Gene3D" id="2.130.10.10">
    <property type="entry name" value="YVTN repeat-like/Quinoprotein amine dehydrogenase"/>
    <property type="match status" value="4"/>
</dbReference>
<evidence type="ECO:0000259" key="3">
    <source>
        <dbReference type="Pfam" id="PF14870"/>
    </source>
</evidence>
<dbReference type="Pfam" id="PF14870">
    <property type="entry name" value="PSII_BNR"/>
    <property type="match status" value="1"/>
</dbReference>
<name>A0ABQ6Q359_9BACT</name>
<gene>
    <name evidence="5" type="ORF">Ataiwa_23370</name>
</gene>
<keyword evidence="6" id="KW-1185">Reference proteome</keyword>